<feature type="compositionally biased region" description="Pro residues" evidence="1">
    <location>
        <begin position="12"/>
        <end position="22"/>
    </location>
</feature>
<accession>A0A4Y9Z443</accession>
<feature type="compositionally biased region" description="Polar residues" evidence="1">
    <location>
        <begin position="39"/>
        <end position="51"/>
    </location>
</feature>
<feature type="compositionally biased region" description="Low complexity" evidence="1">
    <location>
        <begin position="148"/>
        <end position="163"/>
    </location>
</feature>
<dbReference type="STRING" id="205917.A0A4Y9Z443"/>
<proteinExistence type="predicted"/>
<gene>
    <name evidence="2" type="ORF">EVG20_g3483</name>
</gene>
<feature type="compositionally biased region" description="Acidic residues" evidence="1">
    <location>
        <begin position="122"/>
        <end position="135"/>
    </location>
</feature>
<evidence type="ECO:0000313" key="3">
    <source>
        <dbReference type="Proteomes" id="UP000298327"/>
    </source>
</evidence>
<dbReference type="Proteomes" id="UP000298327">
    <property type="component" value="Unassembled WGS sequence"/>
</dbReference>
<name>A0A4Y9Z443_9AGAM</name>
<dbReference type="EMBL" id="SEOQ01000157">
    <property type="protein sequence ID" value="TFY68623.1"/>
    <property type="molecule type" value="Genomic_DNA"/>
</dbReference>
<feature type="compositionally biased region" description="Basic and acidic residues" evidence="1">
    <location>
        <begin position="138"/>
        <end position="147"/>
    </location>
</feature>
<feature type="region of interest" description="Disordered" evidence="1">
    <location>
        <begin position="114"/>
        <end position="163"/>
    </location>
</feature>
<evidence type="ECO:0000256" key="1">
    <source>
        <dbReference type="SAM" id="MobiDB-lite"/>
    </source>
</evidence>
<keyword evidence="3" id="KW-1185">Reference proteome</keyword>
<reference evidence="2 3" key="1">
    <citation type="submission" date="2019-02" db="EMBL/GenBank/DDBJ databases">
        <title>Genome sequencing of the rare red list fungi Dentipellis fragilis.</title>
        <authorList>
            <person name="Buettner E."/>
            <person name="Kellner H."/>
        </authorList>
    </citation>
    <scope>NUCLEOTIDE SEQUENCE [LARGE SCALE GENOMIC DNA]</scope>
    <source>
        <strain evidence="2 3">DSM 105465</strain>
    </source>
</reference>
<evidence type="ECO:0000313" key="2">
    <source>
        <dbReference type="EMBL" id="TFY68623.1"/>
    </source>
</evidence>
<protein>
    <submittedName>
        <fullName evidence="2">Uncharacterized protein</fullName>
    </submittedName>
</protein>
<dbReference type="AlphaFoldDB" id="A0A4Y9Z443"/>
<sequence>MLATHRSLSLPRNPPSSFPSPPSSATMAFKPSHAPRRPSLTSPMSWLTRTPSQASQATLYAAAAKPMRISEPTLEDAPPRVRELGTGALVVRTPDDALAGSGVRVLHASDDADKESTCIMESENEDEEEEEDDAFLEQCEHETEQRHPATPSRDPAPAAPSAV</sequence>
<comment type="caution">
    <text evidence="2">The sequence shown here is derived from an EMBL/GenBank/DDBJ whole genome shotgun (WGS) entry which is preliminary data.</text>
</comment>
<feature type="compositionally biased region" description="Low complexity" evidence="1">
    <location>
        <begin position="1"/>
        <end position="11"/>
    </location>
</feature>
<dbReference type="OrthoDB" id="3363734at2759"/>
<feature type="region of interest" description="Disordered" evidence="1">
    <location>
        <begin position="1"/>
        <end position="51"/>
    </location>
</feature>
<organism evidence="2 3">
    <name type="scientific">Dentipellis fragilis</name>
    <dbReference type="NCBI Taxonomy" id="205917"/>
    <lineage>
        <taxon>Eukaryota</taxon>
        <taxon>Fungi</taxon>
        <taxon>Dikarya</taxon>
        <taxon>Basidiomycota</taxon>
        <taxon>Agaricomycotina</taxon>
        <taxon>Agaricomycetes</taxon>
        <taxon>Russulales</taxon>
        <taxon>Hericiaceae</taxon>
        <taxon>Dentipellis</taxon>
    </lineage>
</organism>